<dbReference type="InterPro" id="IPR035896">
    <property type="entry name" value="AN1-like_Znf"/>
</dbReference>
<keyword evidence="9" id="KW-1185">Reference proteome</keyword>
<dbReference type="Gene3D" id="4.10.1110.10">
    <property type="entry name" value="AN1-like Zinc finger"/>
    <property type="match status" value="1"/>
</dbReference>
<dbReference type="EMBL" id="JAVRJZ010000008">
    <property type="protein sequence ID" value="KAK2719109.1"/>
    <property type="molecule type" value="Genomic_DNA"/>
</dbReference>
<comment type="caution">
    <text evidence="8">The sequence shown here is derived from an EMBL/GenBank/DDBJ whole genome shotgun (WGS) entry which is preliminary data.</text>
</comment>
<keyword evidence="2 4" id="KW-0863">Zinc-finger</keyword>
<dbReference type="FunFam" id="4.10.1110.10:FF:000001">
    <property type="entry name" value="Zinc finger AN1-type containing 6"/>
    <property type="match status" value="1"/>
</dbReference>
<evidence type="ECO:0000313" key="9">
    <source>
        <dbReference type="Proteomes" id="UP001187531"/>
    </source>
</evidence>
<dbReference type="PROSITE" id="PS51036">
    <property type="entry name" value="ZF_A20"/>
    <property type="match status" value="1"/>
</dbReference>
<dbReference type="Pfam" id="PF01428">
    <property type="entry name" value="zf-AN1"/>
    <property type="match status" value="1"/>
</dbReference>
<dbReference type="InterPro" id="IPR002653">
    <property type="entry name" value="Znf_A20"/>
</dbReference>
<dbReference type="InterPro" id="IPR050652">
    <property type="entry name" value="AN1_A20_ZnFinger"/>
</dbReference>
<evidence type="ECO:0000256" key="5">
    <source>
        <dbReference type="SAM" id="MobiDB-lite"/>
    </source>
</evidence>
<keyword evidence="3" id="KW-0862">Zinc</keyword>
<dbReference type="SUPFAM" id="SSF57716">
    <property type="entry name" value="Glucocorticoid receptor-like (DNA-binding domain)"/>
    <property type="match status" value="1"/>
</dbReference>
<dbReference type="SMART" id="SM00154">
    <property type="entry name" value="ZnF_AN1"/>
    <property type="match status" value="1"/>
</dbReference>
<gene>
    <name evidence="8" type="ORF">QYM36_004817</name>
</gene>
<dbReference type="PANTHER" id="PTHR10634">
    <property type="entry name" value="AN1-TYPE ZINC FINGER PROTEIN"/>
    <property type="match status" value="1"/>
</dbReference>
<feature type="region of interest" description="Disordered" evidence="5">
    <location>
        <begin position="44"/>
        <end position="78"/>
    </location>
</feature>
<feature type="domain" description="A20-type" evidence="6">
    <location>
        <begin position="9"/>
        <end position="43"/>
    </location>
</feature>
<dbReference type="EMBL" id="JAVRJZ010000008">
    <property type="protein sequence ID" value="KAK2719108.1"/>
    <property type="molecule type" value="Genomic_DNA"/>
</dbReference>
<evidence type="ECO:0008006" key="10">
    <source>
        <dbReference type="Google" id="ProtNLM"/>
    </source>
</evidence>
<dbReference type="PANTHER" id="PTHR10634:SF149">
    <property type="entry name" value="AN1-TYPE DOMAIN-CONTAINING PROTEIN-RELATED"/>
    <property type="match status" value="1"/>
</dbReference>
<organism evidence="8 9">
    <name type="scientific">Artemia franciscana</name>
    <name type="common">Brine shrimp</name>
    <name type="synonym">Artemia sanfranciscana</name>
    <dbReference type="NCBI Taxonomy" id="6661"/>
    <lineage>
        <taxon>Eukaryota</taxon>
        <taxon>Metazoa</taxon>
        <taxon>Ecdysozoa</taxon>
        <taxon>Arthropoda</taxon>
        <taxon>Crustacea</taxon>
        <taxon>Branchiopoda</taxon>
        <taxon>Anostraca</taxon>
        <taxon>Artemiidae</taxon>
        <taxon>Artemia</taxon>
    </lineage>
</organism>
<dbReference type="EMBL" id="JAVRJZ010000008">
    <property type="protein sequence ID" value="KAK2719110.1"/>
    <property type="molecule type" value="Genomic_DNA"/>
</dbReference>
<dbReference type="GO" id="GO:0003677">
    <property type="term" value="F:DNA binding"/>
    <property type="evidence" value="ECO:0007669"/>
    <property type="project" value="InterPro"/>
</dbReference>
<accession>A0AA88HXU2</accession>
<dbReference type="SMART" id="SM00259">
    <property type="entry name" value="ZnF_A20"/>
    <property type="match status" value="1"/>
</dbReference>
<feature type="compositionally biased region" description="Low complexity" evidence="5">
    <location>
        <begin position="55"/>
        <end position="78"/>
    </location>
</feature>
<dbReference type="EMBL" id="JAVRJZ010000008">
    <property type="protein sequence ID" value="KAK2719112.1"/>
    <property type="molecule type" value="Genomic_DNA"/>
</dbReference>
<dbReference type="EMBL" id="JAVRJZ010000008">
    <property type="protein sequence ID" value="KAK2719111.1"/>
    <property type="molecule type" value="Genomic_DNA"/>
</dbReference>
<evidence type="ECO:0000256" key="1">
    <source>
        <dbReference type="ARBA" id="ARBA00022723"/>
    </source>
</evidence>
<feature type="domain" description="AN1-type" evidence="7">
    <location>
        <begin position="139"/>
        <end position="185"/>
    </location>
</feature>
<evidence type="ECO:0000313" key="8">
    <source>
        <dbReference type="EMBL" id="KAK2719108.1"/>
    </source>
</evidence>
<name>A0AA88HXU2_ARTSF</name>
<reference evidence="8" key="1">
    <citation type="submission" date="2023-07" db="EMBL/GenBank/DDBJ databases">
        <title>Chromosome-level genome assembly of Artemia franciscana.</title>
        <authorList>
            <person name="Jo E."/>
        </authorList>
    </citation>
    <scope>NUCLEOTIDE SEQUENCE</scope>
    <source>
        <tissue evidence="8">Whole body</tissue>
    </source>
</reference>
<keyword evidence="1" id="KW-0479">Metal-binding</keyword>
<evidence type="ECO:0000259" key="6">
    <source>
        <dbReference type="PROSITE" id="PS51036"/>
    </source>
</evidence>
<dbReference type="InterPro" id="IPR000058">
    <property type="entry name" value="Znf_AN1"/>
</dbReference>
<sequence length="204" mass="21651">MEQESNQMQSQPTLCRSGCGFYGNPGTEGMCSICFKEALKKKQAPPMSSSSAGRTSPSVLFSQSLSSSSPTSSQSIVSPVVTAQPTVPSVENVEDLASPSTAALAASTSSTSLVSAVSDVQSETSSVASLESVDGGDKKKKGNRCTMCRKKVGLTGFECRCGGMYCAVHRYSDKHDCTFDYREHGAEEIRRNNPIVVGQKIQKI</sequence>
<evidence type="ECO:0000256" key="3">
    <source>
        <dbReference type="ARBA" id="ARBA00022833"/>
    </source>
</evidence>
<evidence type="ECO:0000259" key="7">
    <source>
        <dbReference type="PROSITE" id="PS51039"/>
    </source>
</evidence>
<proteinExistence type="predicted"/>
<evidence type="ECO:0000256" key="2">
    <source>
        <dbReference type="ARBA" id="ARBA00022771"/>
    </source>
</evidence>
<dbReference type="Proteomes" id="UP001187531">
    <property type="component" value="Unassembled WGS sequence"/>
</dbReference>
<evidence type="ECO:0000256" key="4">
    <source>
        <dbReference type="PROSITE-ProRule" id="PRU00449"/>
    </source>
</evidence>
<dbReference type="GO" id="GO:0008270">
    <property type="term" value="F:zinc ion binding"/>
    <property type="evidence" value="ECO:0007669"/>
    <property type="project" value="UniProtKB-KW"/>
</dbReference>
<dbReference type="Gene3D" id="1.20.5.4770">
    <property type="match status" value="1"/>
</dbReference>
<dbReference type="AlphaFoldDB" id="A0AA88HXU2"/>
<protein>
    <recommendedName>
        <fullName evidence="10">AN1-type zinc finger protein 6</fullName>
    </recommendedName>
</protein>
<dbReference type="SUPFAM" id="SSF118310">
    <property type="entry name" value="AN1-like Zinc finger"/>
    <property type="match status" value="1"/>
</dbReference>
<dbReference type="Pfam" id="PF01754">
    <property type="entry name" value="zf-A20"/>
    <property type="match status" value="1"/>
</dbReference>
<dbReference type="PROSITE" id="PS51039">
    <property type="entry name" value="ZF_AN1"/>
    <property type="match status" value="1"/>
</dbReference>